<evidence type="ECO:0000313" key="3">
    <source>
        <dbReference type="Proteomes" id="UP000190395"/>
    </source>
</evidence>
<gene>
    <name evidence="2" type="ORF">SAMN02745152_01648</name>
</gene>
<keyword evidence="1" id="KW-0472">Membrane</keyword>
<keyword evidence="3" id="KW-1185">Reference proteome</keyword>
<dbReference type="OrthoDB" id="10005132at2"/>
<keyword evidence="1" id="KW-0812">Transmembrane</keyword>
<dbReference type="STRING" id="225004.SAMN02745152_01648"/>
<dbReference type="Proteomes" id="UP000190395">
    <property type="component" value="Unassembled WGS sequence"/>
</dbReference>
<feature type="transmembrane region" description="Helical" evidence="1">
    <location>
        <begin position="41"/>
        <end position="62"/>
    </location>
</feature>
<reference evidence="2 3" key="1">
    <citation type="submission" date="2017-02" db="EMBL/GenBank/DDBJ databases">
        <authorList>
            <person name="Peterson S.W."/>
        </authorList>
    </citation>
    <scope>NUCLEOTIDE SEQUENCE [LARGE SCALE GENOMIC DNA]</scope>
    <source>
        <strain evidence="2 3">ATCC BAA-909</strain>
    </source>
</reference>
<feature type="transmembrane region" description="Helical" evidence="1">
    <location>
        <begin position="69"/>
        <end position="93"/>
    </location>
</feature>
<dbReference type="RefSeq" id="WP_078931380.1">
    <property type="nucleotide sequence ID" value="NZ_FUXC01000009.1"/>
</dbReference>
<protein>
    <submittedName>
        <fullName evidence="2">Uncharacterized protein</fullName>
    </submittedName>
</protein>
<evidence type="ECO:0000313" key="2">
    <source>
        <dbReference type="EMBL" id="SJZ92259.1"/>
    </source>
</evidence>
<accession>A0A1T4PLB4</accession>
<dbReference type="AlphaFoldDB" id="A0A1T4PLB4"/>
<dbReference type="EMBL" id="FUXC01000009">
    <property type="protein sequence ID" value="SJZ92259.1"/>
    <property type="molecule type" value="Genomic_DNA"/>
</dbReference>
<dbReference type="GeneID" id="303367880"/>
<evidence type="ECO:0000256" key="1">
    <source>
        <dbReference type="SAM" id="Phobius"/>
    </source>
</evidence>
<sequence>MSFYACLSFAIISLCLGGVAGCLFCAGFARIFHKKFLKARISVIFLLLSVVVAFGAGGFIFIKNPAFEFSVFLTEKFFFFAIFAAGFLGAVFWKTVFPALIAFYIALSAFTGIALYSEFGILPDNMSVTLNKTFIEAGKSTFFVDSPENKSLAVEVYILPKKLLIPLPRVWYRVIGTVDSSYIDDGKNIRLSSDFSGELLPDENSKNRQKDSFFEKKIKAYREWVLKTRKNLLVPLPQNELLPSVYTLKFKRKTEILSCRLEKNL</sequence>
<proteinExistence type="predicted"/>
<feature type="transmembrane region" description="Helical" evidence="1">
    <location>
        <begin position="99"/>
        <end position="117"/>
    </location>
</feature>
<organism evidence="2 3">
    <name type="scientific">Treponema berlinense</name>
    <dbReference type="NCBI Taxonomy" id="225004"/>
    <lineage>
        <taxon>Bacteria</taxon>
        <taxon>Pseudomonadati</taxon>
        <taxon>Spirochaetota</taxon>
        <taxon>Spirochaetia</taxon>
        <taxon>Spirochaetales</taxon>
        <taxon>Treponemataceae</taxon>
        <taxon>Treponema</taxon>
    </lineage>
</organism>
<keyword evidence="1" id="KW-1133">Transmembrane helix</keyword>
<name>A0A1T4PLB4_9SPIR</name>